<sequence length="260" mass="29024">MVKLRPLDGVALEKLNASFDVELTYTSNAIEGNTLTHRETGLVIEKGITIGGKTVVEHMEALDHYEAVQTMRQIAAESRPVTERDVLDLHRIVTYRSNPKISGIYSDSLRRIVGSDVILPGPHKIPGLMERFGQSLERAQGWQSAFEAHYALVTIHPFSDGNGRTARLLMNLLLLKDGLPPVPIRPEVRAEYLKVLEDRQLAEPLGHDVRDPRTRSAYRNFMGTCLVQATERYLSIVEPEREDRKPAPSPRGRDGGGIGD</sequence>
<dbReference type="GO" id="GO:0005524">
    <property type="term" value="F:ATP binding"/>
    <property type="evidence" value="ECO:0007669"/>
    <property type="project" value="UniProtKB-KW"/>
</dbReference>
<protein>
    <submittedName>
        <fullName evidence="6">Cell division protein Fic</fullName>
    </submittedName>
</protein>
<comment type="caution">
    <text evidence="6">The sequence shown here is derived from an EMBL/GenBank/DDBJ whole genome shotgun (WGS) entry which is preliminary data.</text>
</comment>
<accession>A0AA37TFR8</accession>
<dbReference type="Gene3D" id="1.10.3290.10">
    <property type="entry name" value="Fido-like domain"/>
    <property type="match status" value="1"/>
</dbReference>
<dbReference type="SUPFAM" id="SSF140931">
    <property type="entry name" value="Fic-like"/>
    <property type="match status" value="1"/>
</dbReference>
<dbReference type="PROSITE" id="PS51459">
    <property type="entry name" value="FIDO"/>
    <property type="match status" value="1"/>
</dbReference>
<evidence type="ECO:0000256" key="2">
    <source>
        <dbReference type="PIRSR" id="PIRSR640198-2"/>
    </source>
</evidence>
<keyword evidence="2" id="KW-0547">Nucleotide-binding</keyword>
<dbReference type="AlphaFoldDB" id="A0AA37TFR8"/>
<feature type="binding site" evidence="2">
    <location>
        <begin position="160"/>
        <end position="167"/>
    </location>
    <ligand>
        <name>ATP</name>
        <dbReference type="ChEBI" id="CHEBI:30616"/>
    </ligand>
</feature>
<dbReference type="InterPro" id="IPR003812">
    <property type="entry name" value="Fido"/>
</dbReference>
<dbReference type="InterPro" id="IPR036597">
    <property type="entry name" value="Fido-like_dom_sf"/>
</dbReference>
<feature type="compositionally biased region" description="Basic and acidic residues" evidence="4">
    <location>
        <begin position="238"/>
        <end position="254"/>
    </location>
</feature>
<gene>
    <name evidence="6" type="ORF">GCM10007890_20070</name>
</gene>
<organism evidence="6 7">
    <name type="scientific">Methylobacterium tardum</name>
    <dbReference type="NCBI Taxonomy" id="374432"/>
    <lineage>
        <taxon>Bacteria</taxon>
        <taxon>Pseudomonadati</taxon>
        <taxon>Pseudomonadota</taxon>
        <taxon>Alphaproteobacteria</taxon>
        <taxon>Hyphomicrobiales</taxon>
        <taxon>Methylobacteriaceae</taxon>
        <taxon>Methylobacterium</taxon>
    </lineage>
</organism>
<feature type="site" description="Important for autoinhibition of adenylyltransferase activity" evidence="3">
    <location>
        <position position="31"/>
    </location>
</feature>
<keyword evidence="7" id="KW-1185">Reference proteome</keyword>
<dbReference type="GO" id="GO:0051301">
    <property type="term" value="P:cell division"/>
    <property type="evidence" value="ECO:0007669"/>
    <property type="project" value="UniProtKB-KW"/>
</dbReference>
<evidence type="ECO:0000313" key="7">
    <source>
        <dbReference type="Proteomes" id="UP001157440"/>
    </source>
</evidence>
<keyword evidence="6" id="KW-0131">Cell cycle</keyword>
<evidence type="ECO:0000259" key="5">
    <source>
        <dbReference type="PROSITE" id="PS51459"/>
    </source>
</evidence>
<evidence type="ECO:0000256" key="4">
    <source>
        <dbReference type="SAM" id="MobiDB-lite"/>
    </source>
</evidence>
<keyword evidence="2" id="KW-0067">ATP-binding</keyword>
<reference evidence="7" key="1">
    <citation type="journal article" date="2019" name="Int. J. Syst. Evol. Microbiol.">
        <title>The Global Catalogue of Microorganisms (GCM) 10K type strain sequencing project: providing services to taxonomists for standard genome sequencing and annotation.</title>
        <authorList>
            <consortium name="The Broad Institute Genomics Platform"/>
            <consortium name="The Broad Institute Genome Sequencing Center for Infectious Disease"/>
            <person name="Wu L."/>
            <person name="Ma J."/>
        </authorList>
    </citation>
    <scope>NUCLEOTIDE SEQUENCE [LARGE SCALE GENOMIC DNA]</scope>
    <source>
        <strain evidence="7">NBRC 103632</strain>
    </source>
</reference>
<proteinExistence type="predicted"/>
<dbReference type="PANTHER" id="PTHR13504:SF38">
    <property type="entry name" value="FIDO DOMAIN-CONTAINING PROTEIN"/>
    <property type="match status" value="1"/>
</dbReference>
<feature type="domain" description="Fido" evidence="5">
    <location>
        <begin position="81"/>
        <end position="224"/>
    </location>
</feature>
<dbReference type="PANTHER" id="PTHR13504">
    <property type="entry name" value="FIDO DOMAIN-CONTAINING PROTEIN DDB_G0283145"/>
    <property type="match status" value="1"/>
</dbReference>
<keyword evidence="6" id="KW-0132">Cell division</keyword>
<feature type="active site" evidence="1">
    <location>
        <position position="156"/>
    </location>
</feature>
<name>A0AA37TFR8_9HYPH</name>
<evidence type="ECO:0000256" key="1">
    <source>
        <dbReference type="PIRSR" id="PIRSR640198-1"/>
    </source>
</evidence>
<dbReference type="InterPro" id="IPR040198">
    <property type="entry name" value="Fido_containing"/>
</dbReference>
<evidence type="ECO:0000313" key="6">
    <source>
        <dbReference type="EMBL" id="GLS69994.1"/>
    </source>
</evidence>
<dbReference type="Proteomes" id="UP001157440">
    <property type="component" value="Unassembled WGS sequence"/>
</dbReference>
<evidence type="ECO:0000256" key="3">
    <source>
        <dbReference type="PIRSR" id="PIRSR640198-3"/>
    </source>
</evidence>
<dbReference type="EMBL" id="BSPL01000013">
    <property type="protein sequence ID" value="GLS69994.1"/>
    <property type="molecule type" value="Genomic_DNA"/>
</dbReference>
<dbReference type="Pfam" id="PF02661">
    <property type="entry name" value="Fic"/>
    <property type="match status" value="1"/>
</dbReference>
<feature type="region of interest" description="Disordered" evidence="4">
    <location>
        <begin position="237"/>
        <end position="260"/>
    </location>
</feature>